<keyword evidence="3" id="KW-1185">Reference proteome</keyword>
<dbReference type="Proteomes" id="UP000002640">
    <property type="component" value="Unassembled WGS sequence"/>
</dbReference>
<name>G4ZR54_PHYSP</name>
<feature type="chain" id="PRO_5003472350" evidence="1">
    <location>
        <begin position="23"/>
        <end position="165"/>
    </location>
</feature>
<evidence type="ECO:0000256" key="1">
    <source>
        <dbReference type="SAM" id="SignalP"/>
    </source>
</evidence>
<sequence>MLPHPLWLVAVFAARFTFPTQAAQDHHYATTAEWPSLRFHFALKRSSMKVFGQSEFSMLATPVLSADSSKVLYDVFAQFTEDTTRYNYSEVYGKTYLSTSSDNRNLPSSVECIDSESRKVPSINSFVSGINEAVPVSGVSGSTGDVIECAPGSVFKVSANGIKFA</sequence>
<organism evidence="2 3">
    <name type="scientific">Phytophthora sojae (strain P6497)</name>
    <name type="common">Soybean stem and root rot agent</name>
    <name type="synonym">Phytophthora megasperma f. sp. glycines</name>
    <dbReference type="NCBI Taxonomy" id="1094619"/>
    <lineage>
        <taxon>Eukaryota</taxon>
        <taxon>Sar</taxon>
        <taxon>Stramenopiles</taxon>
        <taxon>Oomycota</taxon>
        <taxon>Peronosporomycetes</taxon>
        <taxon>Peronosporales</taxon>
        <taxon>Peronosporaceae</taxon>
        <taxon>Phytophthora</taxon>
    </lineage>
</organism>
<proteinExistence type="predicted"/>
<feature type="signal peptide" evidence="1">
    <location>
        <begin position="1"/>
        <end position="22"/>
    </location>
</feature>
<gene>
    <name evidence="2" type="ORF">PHYSODRAFT_514606</name>
</gene>
<dbReference type="RefSeq" id="XP_009531705.1">
    <property type="nucleotide sequence ID" value="XM_009533410.1"/>
</dbReference>
<feature type="non-terminal residue" evidence="2">
    <location>
        <position position="165"/>
    </location>
</feature>
<dbReference type="InParanoid" id="G4ZR54"/>
<dbReference type="GeneID" id="20659577"/>
<protein>
    <submittedName>
        <fullName evidence="2">Uncharacterized protein</fullName>
    </submittedName>
</protein>
<evidence type="ECO:0000313" key="3">
    <source>
        <dbReference type="Proteomes" id="UP000002640"/>
    </source>
</evidence>
<keyword evidence="1" id="KW-0732">Signal</keyword>
<dbReference type="AlphaFoldDB" id="G4ZR54"/>
<dbReference type="KEGG" id="psoj:PHYSODRAFT_514606"/>
<dbReference type="EMBL" id="JH159156">
    <property type="protein sequence ID" value="EGZ14276.1"/>
    <property type="molecule type" value="Genomic_DNA"/>
</dbReference>
<accession>G4ZR54</accession>
<reference evidence="2 3" key="1">
    <citation type="journal article" date="2006" name="Science">
        <title>Phytophthora genome sequences uncover evolutionary origins and mechanisms of pathogenesis.</title>
        <authorList>
            <person name="Tyler B.M."/>
            <person name="Tripathy S."/>
            <person name="Zhang X."/>
            <person name="Dehal P."/>
            <person name="Jiang R.H."/>
            <person name="Aerts A."/>
            <person name="Arredondo F.D."/>
            <person name="Baxter L."/>
            <person name="Bensasson D."/>
            <person name="Beynon J.L."/>
            <person name="Chapman J."/>
            <person name="Damasceno C.M."/>
            <person name="Dorrance A.E."/>
            <person name="Dou D."/>
            <person name="Dickerman A.W."/>
            <person name="Dubchak I.L."/>
            <person name="Garbelotto M."/>
            <person name="Gijzen M."/>
            <person name="Gordon S.G."/>
            <person name="Govers F."/>
            <person name="Grunwald N.J."/>
            <person name="Huang W."/>
            <person name="Ivors K.L."/>
            <person name="Jones R.W."/>
            <person name="Kamoun S."/>
            <person name="Krampis K."/>
            <person name="Lamour K.H."/>
            <person name="Lee M.K."/>
            <person name="McDonald W.H."/>
            <person name="Medina M."/>
            <person name="Meijer H.J."/>
            <person name="Nordberg E.K."/>
            <person name="Maclean D.J."/>
            <person name="Ospina-Giraldo M.D."/>
            <person name="Morris P.F."/>
            <person name="Phuntumart V."/>
            <person name="Putnam N.H."/>
            <person name="Rash S."/>
            <person name="Rose J.K."/>
            <person name="Sakihama Y."/>
            <person name="Salamov A.A."/>
            <person name="Savidor A."/>
            <person name="Scheuring C.F."/>
            <person name="Smith B.M."/>
            <person name="Sobral B.W."/>
            <person name="Terry A."/>
            <person name="Torto-Alalibo T.A."/>
            <person name="Win J."/>
            <person name="Xu Z."/>
            <person name="Zhang H."/>
            <person name="Grigoriev I.V."/>
            <person name="Rokhsar D.S."/>
            <person name="Boore J.L."/>
        </authorList>
    </citation>
    <scope>NUCLEOTIDE SEQUENCE [LARGE SCALE GENOMIC DNA]</scope>
    <source>
        <strain evidence="2 3">P6497</strain>
    </source>
</reference>
<evidence type="ECO:0000313" key="2">
    <source>
        <dbReference type="EMBL" id="EGZ14276.1"/>
    </source>
</evidence>